<feature type="chain" id="PRO_5046068606" description="Lactococcin 972 family bacteriocin" evidence="1">
    <location>
        <begin position="26"/>
        <end position="124"/>
    </location>
</feature>
<dbReference type="EMBL" id="JACOOZ010000006">
    <property type="protein sequence ID" value="MBC5668183.1"/>
    <property type="molecule type" value="Genomic_DNA"/>
</dbReference>
<accession>A0ABR7F3I4</accession>
<keyword evidence="3" id="KW-1185">Reference proteome</keyword>
<evidence type="ECO:0000313" key="3">
    <source>
        <dbReference type="Proteomes" id="UP000597877"/>
    </source>
</evidence>
<evidence type="ECO:0008006" key="4">
    <source>
        <dbReference type="Google" id="ProtNLM"/>
    </source>
</evidence>
<dbReference type="Proteomes" id="UP000597877">
    <property type="component" value="Unassembled WGS sequence"/>
</dbReference>
<reference evidence="2 3" key="1">
    <citation type="submission" date="2020-08" db="EMBL/GenBank/DDBJ databases">
        <title>Genome public.</title>
        <authorList>
            <person name="Liu C."/>
            <person name="Sun Q."/>
        </authorList>
    </citation>
    <scope>NUCLEOTIDE SEQUENCE [LARGE SCALE GENOMIC DNA]</scope>
    <source>
        <strain evidence="2 3">BX4</strain>
    </source>
</reference>
<evidence type="ECO:0000256" key="1">
    <source>
        <dbReference type="SAM" id="SignalP"/>
    </source>
</evidence>
<name>A0ABR7F3I4_9FIRM</name>
<evidence type="ECO:0000313" key="2">
    <source>
        <dbReference type="EMBL" id="MBC5668183.1"/>
    </source>
</evidence>
<gene>
    <name evidence="2" type="ORF">H8S00_09330</name>
</gene>
<organism evidence="2 3">
    <name type="scientific">Eubacterium segne</name>
    <dbReference type="NCBI Taxonomy" id="2763045"/>
    <lineage>
        <taxon>Bacteria</taxon>
        <taxon>Bacillati</taxon>
        <taxon>Bacillota</taxon>
        <taxon>Clostridia</taxon>
        <taxon>Eubacteriales</taxon>
        <taxon>Eubacteriaceae</taxon>
        <taxon>Eubacterium</taxon>
    </lineage>
</organism>
<comment type="caution">
    <text evidence="2">The sequence shown here is derived from an EMBL/GenBank/DDBJ whole genome shotgun (WGS) entry which is preliminary data.</text>
</comment>
<dbReference type="RefSeq" id="WP_021953787.1">
    <property type="nucleotide sequence ID" value="NZ_JACOOZ010000006.1"/>
</dbReference>
<sequence>MKKSICKVIAMGALCGVMLTSVVGAATLYVEGTLYTKNPLYSAPKGYSDTYGYKKITAKCTVSKSGYTTRSVSSSKSLKSGFGGVETDWISGPTYKSSGTKFVSKHTGYSHDGIYSELKASKKY</sequence>
<proteinExistence type="predicted"/>
<feature type="signal peptide" evidence="1">
    <location>
        <begin position="1"/>
        <end position="25"/>
    </location>
</feature>
<keyword evidence="1" id="KW-0732">Signal</keyword>
<protein>
    <recommendedName>
        <fullName evidence="4">Lactococcin 972 family bacteriocin</fullName>
    </recommendedName>
</protein>